<name>A0AAN6Z6S4_9PEZI</name>
<evidence type="ECO:0000313" key="1">
    <source>
        <dbReference type="EMBL" id="KAK4127147.1"/>
    </source>
</evidence>
<dbReference type="Proteomes" id="UP001302602">
    <property type="component" value="Unassembled WGS sequence"/>
</dbReference>
<comment type="caution">
    <text evidence="1">The sequence shown here is derived from an EMBL/GenBank/DDBJ whole genome shotgun (WGS) entry which is preliminary data.</text>
</comment>
<keyword evidence="2" id="KW-1185">Reference proteome</keyword>
<reference evidence="1" key="2">
    <citation type="submission" date="2023-05" db="EMBL/GenBank/DDBJ databases">
        <authorList>
            <consortium name="Lawrence Berkeley National Laboratory"/>
            <person name="Steindorff A."/>
            <person name="Hensen N."/>
            <person name="Bonometti L."/>
            <person name="Westerberg I."/>
            <person name="Brannstrom I.O."/>
            <person name="Guillou S."/>
            <person name="Cros-Aarteil S."/>
            <person name="Calhoun S."/>
            <person name="Haridas S."/>
            <person name="Kuo A."/>
            <person name="Mondo S."/>
            <person name="Pangilinan J."/>
            <person name="Riley R."/>
            <person name="Labutti K."/>
            <person name="Andreopoulos B."/>
            <person name="Lipzen A."/>
            <person name="Chen C."/>
            <person name="Yanf M."/>
            <person name="Daum C."/>
            <person name="Ng V."/>
            <person name="Clum A."/>
            <person name="Ohm R."/>
            <person name="Martin F."/>
            <person name="Silar P."/>
            <person name="Natvig D."/>
            <person name="Lalanne C."/>
            <person name="Gautier V."/>
            <person name="Ament-Velasquez S.L."/>
            <person name="Kruys A."/>
            <person name="Hutchinson M.I."/>
            <person name="Powell A.J."/>
            <person name="Barry K."/>
            <person name="Miller A.N."/>
            <person name="Grigoriev I.V."/>
            <person name="Debuchy R."/>
            <person name="Gladieux P."/>
            <person name="Thoren M.H."/>
            <person name="Johannesson H."/>
        </authorList>
    </citation>
    <scope>NUCLEOTIDE SEQUENCE</scope>
    <source>
        <strain evidence="1">CBS 731.68</strain>
    </source>
</reference>
<protein>
    <submittedName>
        <fullName evidence="1">Uncharacterized protein</fullName>
    </submittedName>
</protein>
<evidence type="ECO:0000313" key="2">
    <source>
        <dbReference type="Proteomes" id="UP001302602"/>
    </source>
</evidence>
<accession>A0AAN6Z6S4</accession>
<organism evidence="1 2">
    <name type="scientific">Parathielavia appendiculata</name>
    <dbReference type="NCBI Taxonomy" id="2587402"/>
    <lineage>
        <taxon>Eukaryota</taxon>
        <taxon>Fungi</taxon>
        <taxon>Dikarya</taxon>
        <taxon>Ascomycota</taxon>
        <taxon>Pezizomycotina</taxon>
        <taxon>Sordariomycetes</taxon>
        <taxon>Sordariomycetidae</taxon>
        <taxon>Sordariales</taxon>
        <taxon>Chaetomiaceae</taxon>
        <taxon>Parathielavia</taxon>
    </lineage>
</organism>
<sequence>MRPFPRLLSLGWCKINAVPCTGRPPSSVTPRVGIEVSIISSQMRTTRLSRVRAKAIFHYVFLCPLKGTQTLLFWAICIPSHNVIQLAEDRFPAAMSPAAPRLDQRCTLVFVVAGPGPHPDGRHPLCCTE</sequence>
<proteinExistence type="predicted"/>
<gene>
    <name evidence="1" type="ORF">N657DRAFT_195066</name>
</gene>
<dbReference type="AlphaFoldDB" id="A0AAN6Z6S4"/>
<dbReference type="RefSeq" id="XP_062650918.1">
    <property type="nucleotide sequence ID" value="XM_062786168.1"/>
</dbReference>
<reference evidence="1" key="1">
    <citation type="journal article" date="2023" name="Mol. Phylogenet. Evol.">
        <title>Genome-scale phylogeny and comparative genomics of the fungal order Sordariales.</title>
        <authorList>
            <person name="Hensen N."/>
            <person name="Bonometti L."/>
            <person name="Westerberg I."/>
            <person name="Brannstrom I.O."/>
            <person name="Guillou S."/>
            <person name="Cros-Aarteil S."/>
            <person name="Calhoun S."/>
            <person name="Haridas S."/>
            <person name="Kuo A."/>
            <person name="Mondo S."/>
            <person name="Pangilinan J."/>
            <person name="Riley R."/>
            <person name="LaButti K."/>
            <person name="Andreopoulos B."/>
            <person name="Lipzen A."/>
            <person name="Chen C."/>
            <person name="Yan M."/>
            <person name="Daum C."/>
            <person name="Ng V."/>
            <person name="Clum A."/>
            <person name="Steindorff A."/>
            <person name="Ohm R.A."/>
            <person name="Martin F."/>
            <person name="Silar P."/>
            <person name="Natvig D.O."/>
            <person name="Lalanne C."/>
            <person name="Gautier V."/>
            <person name="Ament-Velasquez S.L."/>
            <person name="Kruys A."/>
            <person name="Hutchinson M.I."/>
            <person name="Powell A.J."/>
            <person name="Barry K."/>
            <person name="Miller A.N."/>
            <person name="Grigoriev I.V."/>
            <person name="Debuchy R."/>
            <person name="Gladieux P."/>
            <person name="Hiltunen Thoren M."/>
            <person name="Johannesson H."/>
        </authorList>
    </citation>
    <scope>NUCLEOTIDE SEQUENCE</scope>
    <source>
        <strain evidence="1">CBS 731.68</strain>
    </source>
</reference>
<dbReference type="GeneID" id="87822934"/>
<dbReference type="EMBL" id="MU853224">
    <property type="protein sequence ID" value="KAK4127147.1"/>
    <property type="molecule type" value="Genomic_DNA"/>
</dbReference>